<dbReference type="Proteomes" id="UP000520814">
    <property type="component" value="Unassembled WGS sequence"/>
</dbReference>
<gene>
    <name evidence="1" type="ORF">HNQ39_005375</name>
</gene>
<reference evidence="1 2" key="1">
    <citation type="submission" date="2020-08" db="EMBL/GenBank/DDBJ databases">
        <title>Genomic Encyclopedia of Type Strains, Phase IV (KMG-IV): sequencing the most valuable type-strain genomes for metagenomic binning, comparative biology and taxonomic classification.</title>
        <authorList>
            <person name="Goeker M."/>
        </authorList>
    </citation>
    <scope>NUCLEOTIDE SEQUENCE [LARGE SCALE GENOMIC DNA]</scope>
    <source>
        <strain evidence="1 2">DSM 23562</strain>
    </source>
</reference>
<comment type="caution">
    <text evidence="1">The sequence shown here is derived from an EMBL/GenBank/DDBJ whole genome shotgun (WGS) entry which is preliminary data.</text>
</comment>
<evidence type="ECO:0000313" key="1">
    <source>
        <dbReference type="EMBL" id="MBB6053540.1"/>
    </source>
</evidence>
<protein>
    <submittedName>
        <fullName evidence="1">Uncharacterized protein</fullName>
    </submittedName>
</protein>
<accession>A0A7W9SVD1</accession>
<proteinExistence type="predicted"/>
<dbReference type="EMBL" id="JACHGW010000007">
    <property type="protein sequence ID" value="MBB6053540.1"/>
    <property type="molecule type" value="Genomic_DNA"/>
</dbReference>
<dbReference type="RefSeq" id="WP_184203629.1">
    <property type="nucleotide sequence ID" value="NZ_JACHGW010000007.1"/>
</dbReference>
<evidence type="ECO:0000313" key="2">
    <source>
        <dbReference type="Proteomes" id="UP000520814"/>
    </source>
</evidence>
<organism evidence="1 2">
    <name type="scientific">Armatimonas rosea</name>
    <dbReference type="NCBI Taxonomy" id="685828"/>
    <lineage>
        <taxon>Bacteria</taxon>
        <taxon>Bacillati</taxon>
        <taxon>Armatimonadota</taxon>
        <taxon>Armatimonadia</taxon>
        <taxon>Armatimonadales</taxon>
        <taxon>Armatimonadaceae</taxon>
        <taxon>Armatimonas</taxon>
    </lineage>
</organism>
<sequence>MDFGKFADAIKTRYEKLASLPTSLLVVDVPKDTLWLTYLYSFENDPIFKTRNEHDCSCCRHFIYDVGRVVALVDGKKQTLWDVVIDDEPQYQKTADTMAELIWSAPITSVFTTLTETSGAKQSRALIDDQLYNFSHFHAKHKREYVFRKDTLATERSALNTQAELLERSLTQISPDALTEVLELIASNALYRGSEHQALVVSFQKLQREQLESGLDASTFAWMHFRKAGPAVCSIKNSVIGTLLVDLASGSALEEAVKRFEVKVAPTNYKRPTALVTPRMIEEARAKLIELGLYDSIARRYANLSDVSINDVLYADRGVQPQLKDGDLFDLLKSKATTVSPKTFDRVDTIGLEAFLAEVLPLASTVEVFLENKHEKNLVSVVTAANPDAAPLFKWSNPFSWSYNGDLADSYIKERVAAKGGNVTGDVCCRLAWNNYDDLDFHMTESTGRGGSYKIFYQNRRSLSPSRGRLDVDAMASGGRAPMPRDPVENIFYGSVGTMRDGEYLLQVHQYRLMEKVDTGFTVEIDLLGEVHRFQSATNPPQGQLVDIARLKVRAGKISITPLMQSTAQSRKLWGLETQNWQRVAALLKSPNHWEGEAGIGNLHYFFLLDGCINDGNARGFYNEFLRDELNPHRKVLELVGSKSRTAETVNQLSGVGFSNNGRQQVIVRVTGRTQRVLKVSI</sequence>
<keyword evidence="2" id="KW-1185">Reference proteome</keyword>
<name>A0A7W9SVD1_ARMRO</name>
<dbReference type="AlphaFoldDB" id="A0A7W9SVD1"/>